<accession>A0A9X2EQY2</accession>
<evidence type="ECO:0000313" key="2">
    <source>
        <dbReference type="EMBL" id="MCO1336829.1"/>
    </source>
</evidence>
<dbReference type="AlphaFoldDB" id="A0A9X2EQY2"/>
<feature type="signal peptide" evidence="1">
    <location>
        <begin position="1"/>
        <end position="23"/>
    </location>
</feature>
<name>A0A9X2EQY2_9GAMM</name>
<dbReference type="Proteomes" id="UP001139028">
    <property type="component" value="Unassembled WGS sequence"/>
</dbReference>
<dbReference type="EMBL" id="JALBWM010000208">
    <property type="protein sequence ID" value="MCO1336829.1"/>
    <property type="molecule type" value="Genomic_DNA"/>
</dbReference>
<gene>
    <name evidence="2" type="ORF">MO867_21100</name>
</gene>
<reference evidence="2" key="1">
    <citation type="journal article" date="2022" name="Arch. Microbiol.">
        <title>Microbulbifer okhotskensis sp. nov., isolated from a deep bottom sediment of the Okhotsk Sea.</title>
        <authorList>
            <person name="Romanenko L."/>
            <person name="Kurilenko V."/>
            <person name="Otstavnykh N."/>
            <person name="Velansky P."/>
            <person name="Isaeva M."/>
            <person name="Mikhailov V."/>
        </authorList>
    </citation>
    <scope>NUCLEOTIDE SEQUENCE</scope>
    <source>
        <strain evidence="2">OS29</strain>
    </source>
</reference>
<keyword evidence="1" id="KW-0732">Signal</keyword>
<sequence>MFFRNTVKTVAVSVALLAFGAQAKTFQYELQVLGSHGGEIQYPGLDLEDASSVTLTVDQEDQWSPAILTSLEINFSNAPSLSVSNFQVDDGGWRHEATVDGAWVYRQLDVVVDGLDLESLNNTMINIEGYVSEAENFIGAERSLNYDQRLFTVHGELVDATPSKIVDVASFTVDGKQVELSLRDNPALDPNSNNGDMAFVVELLWFGEGKEVYHFHAPFGDESKFYEAYKLEVTTTTGPDGDETAISVKIKDAQGMEFETHHVYLEDMLREAYEF</sequence>
<comment type="caution">
    <text evidence="2">The sequence shown here is derived from an EMBL/GenBank/DDBJ whole genome shotgun (WGS) entry which is preliminary data.</text>
</comment>
<dbReference type="RefSeq" id="WP_252472789.1">
    <property type="nucleotide sequence ID" value="NZ_JALBWM010000208.1"/>
</dbReference>
<organism evidence="2 3">
    <name type="scientific">Microbulbifer okhotskensis</name>
    <dbReference type="NCBI Taxonomy" id="2926617"/>
    <lineage>
        <taxon>Bacteria</taxon>
        <taxon>Pseudomonadati</taxon>
        <taxon>Pseudomonadota</taxon>
        <taxon>Gammaproteobacteria</taxon>
        <taxon>Cellvibrionales</taxon>
        <taxon>Microbulbiferaceae</taxon>
        <taxon>Microbulbifer</taxon>
    </lineage>
</organism>
<proteinExistence type="predicted"/>
<feature type="chain" id="PRO_5040869216" evidence="1">
    <location>
        <begin position="24"/>
        <end position="275"/>
    </location>
</feature>
<keyword evidence="3" id="KW-1185">Reference proteome</keyword>
<evidence type="ECO:0000313" key="3">
    <source>
        <dbReference type="Proteomes" id="UP001139028"/>
    </source>
</evidence>
<protein>
    <submittedName>
        <fullName evidence="2">Uncharacterized protein</fullName>
    </submittedName>
</protein>
<evidence type="ECO:0000256" key="1">
    <source>
        <dbReference type="SAM" id="SignalP"/>
    </source>
</evidence>